<reference evidence="3" key="1">
    <citation type="journal article" date="2021" name="J Fungi (Basel)">
        <title>Virulence traits and population genomics of the black yeast Aureobasidium melanogenum.</title>
        <authorList>
            <person name="Cernosa A."/>
            <person name="Sun X."/>
            <person name="Gostincar C."/>
            <person name="Fang C."/>
            <person name="Gunde-Cimerman N."/>
            <person name="Song Z."/>
        </authorList>
    </citation>
    <scope>NUCLEOTIDE SEQUENCE</scope>
    <source>
        <strain evidence="3">EXF-9911</strain>
    </source>
</reference>
<comment type="caution">
    <text evidence="3">The sequence shown here is derived from an EMBL/GenBank/DDBJ whole genome shotgun (WGS) entry which is preliminary data.</text>
</comment>
<protein>
    <submittedName>
        <fullName evidence="3">Uncharacterized protein</fullName>
    </submittedName>
</protein>
<feature type="compositionally biased region" description="Polar residues" evidence="2">
    <location>
        <begin position="394"/>
        <end position="404"/>
    </location>
</feature>
<feature type="region of interest" description="Disordered" evidence="2">
    <location>
        <begin position="392"/>
        <end position="420"/>
    </location>
</feature>
<proteinExistence type="predicted"/>
<feature type="compositionally biased region" description="Polar residues" evidence="2">
    <location>
        <begin position="267"/>
        <end position="277"/>
    </location>
</feature>
<gene>
    <name evidence="3" type="ORF">KCU76_g1179</name>
</gene>
<dbReference type="Proteomes" id="UP000779574">
    <property type="component" value="Unassembled WGS sequence"/>
</dbReference>
<feature type="region of interest" description="Disordered" evidence="2">
    <location>
        <begin position="126"/>
        <end position="252"/>
    </location>
</feature>
<dbReference type="SUPFAM" id="SSF47370">
    <property type="entry name" value="Bromodomain"/>
    <property type="match status" value="1"/>
</dbReference>
<evidence type="ECO:0000256" key="2">
    <source>
        <dbReference type="SAM" id="MobiDB-lite"/>
    </source>
</evidence>
<feature type="compositionally biased region" description="Polar residues" evidence="2">
    <location>
        <begin position="158"/>
        <end position="172"/>
    </location>
</feature>
<keyword evidence="1" id="KW-0103">Bromodomain</keyword>
<reference evidence="3" key="2">
    <citation type="submission" date="2021-08" db="EMBL/GenBank/DDBJ databases">
        <authorList>
            <person name="Gostincar C."/>
            <person name="Sun X."/>
            <person name="Song Z."/>
            <person name="Gunde-Cimerman N."/>
        </authorList>
    </citation>
    <scope>NUCLEOTIDE SEQUENCE</scope>
    <source>
        <strain evidence="3">EXF-9911</strain>
    </source>
</reference>
<organism evidence="3 4">
    <name type="scientific">Aureobasidium melanogenum</name>
    <name type="common">Aureobasidium pullulans var. melanogenum</name>
    <dbReference type="NCBI Taxonomy" id="46634"/>
    <lineage>
        <taxon>Eukaryota</taxon>
        <taxon>Fungi</taxon>
        <taxon>Dikarya</taxon>
        <taxon>Ascomycota</taxon>
        <taxon>Pezizomycotina</taxon>
        <taxon>Dothideomycetes</taxon>
        <taxon>Dothideomycetidae</taxon>
        <taxon>Dothideales</taxon>
        <taxon>Saccotheciaceae</taxon>
        <taxon>Aureobasidium</taxon>
    </lineage>
</organism>
<feature type="non-terminal residue" evidence="3">
    <location>
        <position position="420"/>
    </location>
</feature>
<name>A0A9P8EVX3_AURME</name>
<feature type="compositionally biased region" description="Basic and acidic residues" evidence="2">
    <location>
        <begin position="280"/>
        <end position="289"/>
    </location>
</feature>
<accession>A0A9P8EVX3</accession>
<feature type="compositionally biased region" description="Low complexity" evidence="2">
    <location>
        <begin position="132"/>
        <end position="153"/>
    </location>
</feature>
<dbReference type="InterPro" id="IPR036427">
    <property type="entry name" value="Bromodomain-like_sf"/>
</dbReference>
<dbReference type="GO" id="GO:0006325">
    <property type="term" value="P:chromatin organization"/>
    <property type="evidence" value="ECO:0007669"/>
    <property type="project" value="UniProtKB-ARBA"/>
</dbReference>
<sequence>MAGRYTTVLPDQLVINEATVGQNNAHMTRLDLNFCVWIMKQLKTVGHWHMVEPFLRLPNQSVGIQTINQRLHNGSYPNAATLQEELLSIPTDWLERNAGQTHRHVKANDLMLELPRLFKARNRVDNAHRRSQQQQPPTIPSASASTSVAPAVADNAASDVSQSSAQTPTQDPAQEPVQEPAPGPTHDAAQHATTAVPATAAAAAVPPPAVSQTLARTTRELSIRTTTPGPSREPNDHPGASEDHASNTEPFEHSFGEDVANAFRYNSAETPEPSSALRQARSEKRRASGEDIGTSSKRARQETPKHKYRNLRVEIAEVFDREMELVHSGRSTIELEEGAQRYVDHLSRMDAGAMQKATRADLNEIKEDYVGELEEVLVKLAQRRINGILARKGQSIQPRMSLSSKMEDEEDNNEAGVKRE</sequence>
<feature type="compositionally biased region" description="Basic and acidic residues" evidence="2">
    <location>
        <begin position="233"/>
        <end position="252"/>
    </location>
</feature>
<evidence type="ECO:0000313" key="4">
    <source>
        <dbReference type="Proteomes" id="UP000779574"/>
    </source>
</evidence>
<dbReference type="AlphaFoldDB" id="A0A9P8EVX3"/>
<dbReference type="OrthoDB" id="3927906at2759"/>
<feature type="region of interest" description="Disordered" evidence="2">
    <location>
        <begin position="267"/>
        <end position="305"/>
    </location>
</feature>
<feature type="compositionally biased region" description="Low complexity" evidence="2">
    <location>
        <begin position="192"/>
        <end position="204"/>
    </location>
</feature>
<evidence type="ECO:0000313" key="3">
    <source>
        <dbReference type="EMBL" id="KAG9699888.1"/>
    </source>
</evidence>
<dbReference type="EMBL" id="JAHFXF010000025">
    <property type="protein sequence ID" value="KAG9699888.1"/>
    <property type="molecule type" value="Genomic_DNA"/>
</dbReference>
<evidence type="ECO:0000256" key="1">
    <source>
        <dbReference type="ARBA" id="ARBA00023117"/>
    </source>
</evidence>